<dbReference type="KEGG" id="pstg:E8M01_12500"/>
<dbReference type="GO" id="GO:0004640">
    <property type="term" value="F:phosphoribosylanthranilate isomerase activity"/>
    <property type="evidence" value="ECO:0007669"/>
    <property type="project" value="UniProtKB-UniRule"/>
</dbReference>
<evidence type="ECO:0000256" key="8">
    <source>
        <dbReference type="ARBA" id="ARBA00023235"/>
    </source>
</evidence>
<dbReference type="UniPathway" id="UPA00035">
    <property type="reaction ID" value="UER00042"/>
</dbReference>
<evidence type="ECO:0000256" key="3">
    <source>
        <dbReference type="ARBA" id="ARBA00012572"/>
    </source>
</evidence>
<dbReference type="PANTHER" id="PTHR42894">
    <property type="entry name" value="N-(5'-PHOSPHORIBOSYL)ANTHRANILATE ISOMERASE"/>
    <property type="match status" value="1"/>
</dbReference>
<reference evidence="11 12" key="1">
    <citation type="submission" date="2019-04" db="EMBL/GenBank/DDBJ databases">
        <title>Phreatobacter aquaticus sp. nov.</title>
        <authorList>
            <person name="Choi A."/>
        </authorList>
    </citation>
    <scope>NUCLEOTIDE SEQUENCE [LARGE SCALE GENOMIC DNA]</scope>
    <source>
        <strain evidence="11 12">KCTC 52518</strain>
    </source>
</reference>
<dbReference type="InterPro" id="IPR011060">
    <property type="entry name" value="RibuloseP-bd_barrel"/>
</dbReference>
<keyword evidence="6 9" id="KW-0822">Tryptophan biosynthesis</keyword>
<evidence type="ECO:0000256" key="9">
    <source>
        <dbReference type="HAMAP-Rule" id="MF_00135"/>
    </source>
</evidence>
<comment type="similarity">
    <text evidence="9">Belongs to the TrpF family.</text>
</comment>
<dbReference type="OrthoDB" id="9796196at2"/>
<sequence>MTGATTTIRTRVKICCISSVAEARMAIAAGADALGFVAAMPSGPGIVDDATIRSVTTELPPPIASFLLTARVRGLDIADHIRACGTNTVQIVDHIDPAELAVIAVALPMVRRVQVIHVEGPQALDLIPTYEPYVHAFLLDSGKPGGTMRELGGTGRTHDWAVSREFVARTSRPVFLAGGLNAGNAIEAIARVKPFGLDLCSGVRTNGHLDQAKLTAFMQAVRSTA</sequence>
<evidence type="ECO:0000256" key="4">
    <source>
        <dbReference type="ARBA" id="ARBA00022272"/>
    </source>
</evidence>
<organism evidence="11 12">
    <name type="scientific">Phreatobacter stygius</name>
    <dbReference type="NCBI Taxonomy" id="1940610"/>
    <lineage>
        <taxon>Bacteria</taxon>
        <taxon>Pseudomonadati</taxon>
        <taxon>Pseudomonadota</taxon>
        <taxon>Alphaproteobacteria</taxon>
        <taxon>Hyphomicrobiales</taxon>
        <taxon>Phreatobacteraceae</taxon>
        <taxon>Phreatobacter</taxon>
    </lineage>
</organism>
<gene>
    <name evidence="9" type="primary">trpF</name>
    <name evidence="11" type="ORF">E8M01_12500</name>
</gene>
<proteinExistence type="inferred from homology"/>
<dbReference type="AlphaFoldDB" id="A0A4D7BA59"/>
<dbReference type="PANTHER" id="PTHR42894:SF1">
    <property type="entry name" value="N-(5'-PHOSPHORIBOSYL)ANTHRANILATE ISOMERASE"/>
    <property type="match status" value="1"/>
</dbReference>
<dbReference type="GO" id="GO:0000162">
    <property type="term" value="P:L-tryptophan biosynthetic process"/>
    <property type="evidence" value="ECO:0007669"/>
    <property type="project" value="UniProtKB-UniRule"/>
</dbReference>
<dbReference type="HAMAP" id="MF_00135">
    <property type="entry name" value="PRAI"/>
    <property type="match status" value="1"/>
</dbReference>
<accession>A0A4D7BA59</accession>
<dbReference type="Gene3D" id="3.20.20.70">
    <property type="entry name" value="Aldolase class I"/>
    <property type="match status" value="1"/>
</dbReference>
<comment type="pathway">
    <text evidence="2 9">Amino-acid biosynthesis; L-tryptophan biosynthesis; L-tryptophan from chorismate: step 3/5.</text>
</comment>
<evidence type="ECO:0000256" key="6">
    <source>
        <dbReference type="ARBA" id="ARBA00022822"/>
    </source>
</evidence>
<comment type="catalytic activity">
    <reaction evidence="1 9">
        <text>N-(5-phospho-beta-D-ribosyl)anthranilate = 1-(2-carboxyphenylamino)-1-deoxy-D-ribulose 5-phosphate</text>
        <dbReference type="Rhea" id="RHEA:21540"/>
        <dbReference type="ChEBI" id="CHEBI:18277"/>
        <dbReference type="ChEBI" id="CHEBI:58613"/>
        <dbReference type="EC" id="5.3.1.24"/>
    </reaction>
</comment>
<evidence type="ECO:0000259" key="10">
    <source>
        <dbReference type="Pfam" id="PF00697"/>
    </source>
</evidence>
<keyword evidence="7 9" id="KW-0057">Aromatic amino acid biosynthesis</keyword>
<dbReference type="InterPro" id="IPR044643">
    <property type="entry name" value="TrpF_fam"/>
</dbReference>
<dbReference type="EC" id="5.3.1.24" evidence="3 9"/>
<dbReference type="CDD" id="cd00405">
    <property type="entry name" value="PRAI"/>
    <property type="match status" value="1"/>
</dbReference>
<evidence type="ECO:0000313" key="12">
    <source>
        <dbReference type="Proteomes" id="UP000298781"/>
    </source>
</evidence>
<protein>
    <recommendedName>
        <fullName evidence="4 9">N-(5'-phosphoribosyl)anthranilate isomerase</fullName>
        <shortName evidence="9">PRAI</shortName>
        <ecNumber evidence="3 9">5.3.1.24</ecNumber>
    </recommendedName>
</protein>
<evidence type="ECO:0000313" key="11">
    <source>
        <dbReference type="EMBL" id="QCI64972.1"/>
    </source>
</evidence>
<dbReference type="SUPFAM" id="SSF51366">
    <property type="entry name" value="Ribulose-phoshate binding barrel"/>
    <property type="match status" value="1"/>
</dbReference>
<evidence type="ECO:0000256" key="5">
    <source>
        <dbReference type="ARBA" id="ARBA00022605"/>
    </source>
</evidence>
<dbReference type="Pfam" id="PF00697">
    <property type="entry name" value="PRAI"/>
    <property type="match status" value="1"/>
</dbReference>
<keyword evidence="8 9" id="KW-0413">Isomerase</keyword>
<evidence type="ECO:0000256" key="2">
    <source>
        <dbReference type="ARBA" id="ARBA00004664"/>
    </source>
</evidence>
<dbReference type="Proteomes" id="UP000298781">
    <property type="component" value="Chromosome"/>
</dbReference>
<dbReference type="InterPro" id="IPR001240">
    <property type="entry name" value="PRAI_dom"/>
</dbReference>
<keyword evidence="12" id="KW-1185">Reference proteome</keyword>
<keyword evidence="5 9" id="KW-0028">Amino-acid biosynthesis</keyword>
<evidence type="ECO:0000256" key="7">
    <source>
        <dbReference type="ARBA" id="ARBA00023141"/>
    </source>
</evidence>
<feature type="domain" description="N-(5'phosphoribosyl) anthranilate isomerase (PRAI)" evidence="10">
    <location>
        <begin position="13"/>
        <end position="220"/>
    </location>
</feature>
<dbReference type="RefSeq" id="WP_136960423.1">
    <property type="nucleotide sequence ID" value="NZ_CP039690.1"/>
</dbReference>
<name>A0A4D7BA59_9HYPH</name>
<evidence type="ECO:0000256" key="1">
    <source>
        <dbReference type="ARBA" id="ARBA00001164"/>
    </source>
</evidence>
<dbReference type="EMBL" id="CP039690">
    <property type="protein sequence ID" value="QCI64972.1"/>
    <property type="molecule type" value="Genomic_DNA"/>
</dbReference>
<dbReference type="InterPro" id="IPR013785">
    <property type="entry name" value="Aldolase_TIM"/>
</dbReference>